<dbReference type="PANTHER" id="PTHR33057:SF17">
    <property type="entry name" value="TRANSCRIPTION REPRESSOR OFP8"/>
    <property type="match status" value="1"/>
</dbReference>
<evidence type="ECO:0000313" key="10">
    <source>
        <dbReference type="Proteomes" id="UP001187471"/>
    </source>
</evidence>
<dbReference type="InterPro" id="IPR038933">
    <property type="entry name" value="Ovate"/>
</dbReference>
<accession>A0AA88UKV5</accession>
<feature type="region of interest" description="Disordered" evidence="7">
    <location>
        <begin position="143"/>
        <end position="185"/>
    </location>
</feature>
<reference evidence="9" key="1">
    <citation type="submission" date="2022-12" db="EMBL/GenBank/DDBJ databases">
        <title>Draft genome assemblies for two species of Escallonia (Escalloniales).</title>
        <authorList>
            <person name="Chanderbali A."/>
            <person name="Dervinis C."/>
            <person name="Anghel I."/>
            <person name="Soltis D."/>
            <person name="Soltis P."/>
            <person name="Zapata F."/>
        </authorList>
    </citation>
    <scope>NUCLEOTIDE SEQUENCE</scope>
    <source>
        <strain evidence="9">UCBG92.1500</strain>
        <tissue evidence="9">Leaf</tissue>
    </source>
</reference>
<evidence type="ECO:0000313" key="9">
    <source>
        <dbReference type="EMBL" id="KAK2985303.1"/>
    </source>
</evidence>
<evidence type="ECO:0000256" key="7">
    <source>
        <dbReference type="SAM" id="MobiDB-lite"/>
    </source>
</evidence>
<evidence type="ECO:0000256" key="1">
    <source>
        <dbReference type="ARBA" id="ARBA00004123"/>
    </source>
</evidence>
<keyword evidence="4 6" id="KW-0804">Transcription</keyword>
<keyword evidence="2 6" id="KW-0678">Repressor</keyword>
<comment type="caution">
    <text evidence="9">The sequence shown here is derived from an EMBL/GenBank/DDBJ whole genome shotgun (WGS) entry which is preliminary data.</text>
</comment>
<evidence type="ECO:0000256" key="3">
    <source>
        <dbReference type="ARBA" id="ARBA00023015"/>
    </source>
</evidence>
<evidence type="ECO:0000256" key="5">
    <source>
        <dbReference type="ARBA" id="ARBA00023242"/>
    </source>
</evidence>
<dbReference type="AlphaFoldDB" id="A0AA88UKV5"/>
<dbReference type="GO" id="GO:0045892">
    <property type="term" value="P:negative regulation of DNA-templated transcription"/>
    <property type="evidence" value="ECO:0007669"/>
    <property type="project" value="UniProtKB-UniRule"/>
</dbReference>
<keyword evidence="3 6" id="KW-0805">Transcription regulation</keyword>
<feature type="domain" description="OVATE" evidence="8">
    <location>
        <begin position="277"/>
        <end position="336"/>
    </location>
</feature>
<organism evidence="9 10">
    <name type="scientific">Escallonia rubra</name>
    <dbReference type="NCBI Taxonomy" id="112253"/>
    <lineage>
        <taxon>Eukaryota</taxon>
        <taxon>Viridiplantae</taxon>
        <taxon>Streptophyta</taxon>
        <taxon>Embryophyta</taxon>
        <taxon>Tracheophyta</taxon>
        <taxon>Spermatophyta</taxon>
        <taxon>Magnoliopsida</taxon>
        <taxon>eudicotyledons</taxon>
        <taxon>Gunneridae</taxon>
        <taxon>Pentapetalae</taxon>
        <taxon>asterids</taxon>
        <taxon>campanulids</taxon>
        <taxon>Escalloniales</taxon>
        <taxon>Escalloniaceae</taxon>
        <taxon>Escallonia</taxon>
    </lineage>
</organism>
<gene>
    <name evidence="9" type="ORF">RJ640_024299</name>
</gene>
<dbReference type="InterPro" id="IPR006458">
    <property type="entry name" value="Ovate_C"/>
</dbReference>
<evidence type="ECO:0000256" key="2">
    <source>
        <dbReference type="ARBA" id="ARBA00022491"/>
    </source>
</evidence>
<dbReference type="EMBL" id="JAVXUO010001173">
    <property type="protein sequence ID" value="KAK2985303.1"/>
    <property type="molecule type" value="Genomic_DNA"/>
</dbReference>
<dbReference type="Pfam" id="PF04844">
    <property type="entry name" value="Ovate"/>
    <property type="match status" value="1"/>
</dbReference>
<evidence type="ECO:0000259" key="8">
    <source>
        <dbReference type="PROSITE" id="PS51754"/>
    </source>
</evidence>
<dbReference type="PANTHER" id="PTHR33057">
    <property type="entry name" value="TRANSCRIPTION REPRESSOR OFP7-RELATED"/>
    <property type="match status" value="1"/>
</dbReference>
<keyword evidence="10" id="KW-1185">Reference proteome</keyword>
<feature type="compositionally biased region" description="Basic residues" evidence="7">
    <location>
        <begin position="167"/>
        <end position="181"/>
    </location>
</feature>
<protein>
    <recommendedName>
        <fullName evidence="6">Transcription repressor</fullName>
    </recommendedName>
    <alternativeName>
        <fullName evidence="6">Ovate family protein</fullName>
    </alternativeName>
</protein>
<evidence type="ECO:0000256" key="4">
    <source>
        <dbReference type="ARBA" id="ARBA00023163"/>
    </source>
</evidence>
<dbReference type="GO" id="GO:0005634">
    <property type="term" value="C:nucleus"/>
    <property type="evidence" value="ECO:0007669"/>
    <property type="project" value="UniProtKB-SubCell"/>
</dbReference>
<dbReference type="NCBIfam" id="TIGR01568">
    <property type="entry name" value="A_thal_3678"/>
    <property type="match status" value="1"/>
</dbReference>
<evidence type="ECO:0000256" key="6">
    <source>
        <dbReference type="RuleBase" id="RU367028"/>
    </source>
</evidence>
<comment type="function">
    <text evidence="6">Transcriptional repressor that regulates multiple aspects of plant growth and development.</text>
</comment>
<dbReference type="Proteomes" id="UP001187471">
    <property type="component" value="Unassembled WGS sequence"/>
</dbReference>
<sequence length="342" mass="38869">MKPADKEGQIMNVRKVLCIDESKSILLMGDGRLQSINFDSLQAIAFFFVAVSKLVSCFLCFCVNMEESKNISDVVEQPFYVQQNRQHYQLVDLFSPKPRPPLPSLCRPMCPETSEIRNSCIRVNELYHPRRKVSDRRSLLLPADTEGRKCPPASPITPFNEFQSKPNSRKSRKTRKKKKAQLKSQEFDQTHEFNYYNWCSSSDTDDKTTLFSSKSLSSDSSESLRTTKPRRGISSNTSRATERSGISSNSSRAVETRKGSAMGAKPLQGKVKDSFAVVKRSSDPHSDFRTSMVEMIVERQIFAAKDLENLLQCFLSLNSVHHHKVIVQVFDEICEALFSTWS</sequence>
<name>A0AA88UKV5_9ASTE</name>
<feature type="compositionally biased region" description="Polar residues" evidence="7">
    <location>
        <begin position="233"/>
        <end position="253"/>
    </location>
</feature>
<dbReference type="PROSITE" id="PS51754">
    <property type="entry name" value="OVATE"/>
    <property type="match status" value="1"/>
</dbReference>
<feature type="region of interest" description="Disordered" evidence="7">
    <location>
        <begin position="211"/>
        <end position="265"/>
    </location>
</feature>
<comment type="subcellular location">
    <subcellularLocation>
        <location evidence="1 6">Nucleus</location>
    </subcellularLocation>
</comment>
<proteinExistence type="predicted"/>
<keyword evidence="5 6" id="KW-0539">Nucleus</keyword>
<feature type="compositionally biased region" description="Low complexity" evidence="7">
    <location>
        <begin position="211"/>
        <end position="226"/>
    </location>
</feature>